<dbReference type="PANTHER" id="PTHR13774">
    <property type="entry name" value="PHENAZINE BIOSYNTHESIS PROTEIN"/>
    <property type="match status" value="1"/>
</dbReference>
<organism evidence="3 4">
    <name type="scientific">Coprinopsis marcescibilis</name>
    <name type="common">Agaric fungus</name>
    <name type="synonym">Psathyrella marcescibilis</name>
    <dbReference type="NCBI Taxonomy" id="230819"/>
    <lineage>
        <taxon>Eukaryota</taxon>
        <taxon>Fungi</taxon>
        <taxon>Dikarya</taxon>
        <taxon>Basidiomycota</taxon>
        <taxon>Agaricomycotina</taxon>
        <taxon>Agaricomycetes</taxon>
        <taxon>Agaricomycetidae</taxon>
        <taxon>Agaricales</taxon>
        <taxon>Agaricineae</taxon>
        <taxon>Psathyrellaceae</taxon>
        <taxon>Coprinopsis</taxon>
    </lineage>
</organism>
<dbReference type="GO" id="GO:0016853">
    <property type="term" value="F:isomerase activity"/>
    <property type="evidence" value="ECO:0007669"/>
    <property type="project" value="UniProtKB-KW"/>
</dbReference>
<dbReference type="InterPro" id="IPR003719">
    <property type="entry name" value="Phenazine_PhzF-like"/>
</dbReference>
<dbReference type="Gene3D" id="3.10.310.10">
    <property type="entry name" value="Diaminopimelate Epimerase, Chain A, domain 1"/>
    <property type="match status" value="2"/>
</dbReference>
<name>A0A5C3L700_COPMA</name>
<dbReference type="PANTHER" id="PTHR13774:SF17">
    <property type="entry name" value="PHENAZINE BIOSYNTHESIS-LIKE DOMAIN-CONTAINING PROTEIN"/>
    <property type="match status" value="1"/>
</dbReference>
<comment type="similarity">
    <text evidence="1">Belongs to the PhzF family.</text>
</comment>
<sequence>MVSSAPFQLVTAFSSNVFCGNPAVVVFLDPDSVPPQTLKGISANFNQPMTAFVQPPEAPASSTEGPITIRTRIRYVTFAGVDIRLCGHASLAAAHAIISSPSFRDLNVGLVEFVTHVDKLAVPVKVGSGGLLEMSLPAWRPEAFDDQERERISAIVAHAFGREISIVDVKSGGPNFKHGIIVEIASEDRLAETDVNRSVFAETGYSMNIVTSLPPPKTANTNSIDEEWIYRMFSQDLPGGEDSVCGSAQCILAPYWYEKKGLALGREVVANPVSARGGIVRVSLSGKEAASKDGADTVEIRGSAAVLAKGECYY</sequence>
<accession>A0A5C3L700</accession>
<protein>
    <submittedName>
        <fullName evidence="3">Diaminopimelate epimerase-like protein</fullName>
    </submittedName>
</protein>
<proteinExistence type="inferred from homology"/>
<evidence type="ECO:0000256" key="1">
    <source>
        <dbReference type="ARBA" id="ARBA00008270"/>
    </source>
</evidence>
<keyword evidence="2" id="KW-0413">Isomerase</keyword>
<dbReference type="GO" id="GO:0005737">
    <property type="term" value="C:cytoplasm"/>
    <property type="evidence" value="ECO:0007669"/>
    <property type="project" value="TreeGrafter"/>
</dbReference>
<dbReference type="OrthoDB" id="75169at2759"/>
<dbReference type="EMBL" id="ML210160">
    <property type="protein sequence ID" value="TFK27896.1"/>
    <property type="molecule type" value="Genomic_DNA"/>
</dbReference>
<evidence type="ECO:0000313" key="3">
    <source>
        <dbReference type="EMBL" id="TFK27896.1"/>
    </source>
</evidence>
<dbReference type="Pfam" id="PF02567">
    <property type="entry name" value="PhzC-PhzF"/>
    <property type="match status" value="1"/>
</dbReference>
<reference evidence="3 4" key="1">
    <citation type="journal article" date="2019" name="Nat. Ecol. Evol.">
        <title>Megaphylogeny resolves global patterns of mushroom evolution.</title>
        <authorList>
            <person name="Varga T."/>
            <person name="Krizsan K."/>
            <person name="Foldi C."/>
            <person name="Dima B."/>
            <person name="Sanchez-Garcia M."/>
            <person name="Sanchez-Ramirez S."/>
            <person name="Szollosi G.J."/>
            <person name="Szarkandi J.G."/>
            <person name="Papp V."/>
            <person name="Albert L."/>
            <person name="Andreopoulos W."/>
            <person name="Angelini C."/>
            <person name="Antonin V."/>
            <person name="Barry K.W."/>
            <person name="Bougher N.L."/>
            <person name="Buchanan P."/>
            <person name="Buyck B."/>
            <person name="Bense V."/>
            <person name="Catcheside P."/>
            <person name="Chovatia M."/>
            <person name="Cooper J."/>
            <person name="Damon W."/>
            <person name="Desjardin D."/>
            <person name="Finy P."/>
            <person name="Geml J."/>
            <person name="Haridas S."/>
            <person name="Hughes K."/>
            <person name="Justo A."/>
            <person name="Karasinski D."/>
            <person name="Kautmanova I."/>
            <person name="Kiss B."/>
            <person name="Kocsube S."/>
            <person name="Kotiranta H."/>
            <person name="LaButti K.M."/>
            <person name="Lechner B.E."/>
            <person name="Liimatainen K."/>
            <person name="Lipzen A."/>
            <person name="Lukacs Z."/>
            <person name="Mihaltcheva S."/>
            <person name="Morgado L.N."/>
            <person name="Niskanen T."/>
            <person name="Noordeloos M.E."/>
            <person name="Ohm R.A."/>
            <person name="Ortiz-Santana B."/>
            <person name="Ovrebo C."/>
            <person name="Racz N."/>
            <person name="Riley R."/>
            <person name="Savchenko A."/>
            <person name="Shiryaev A."/>
            <person name="Soop K."/>
            <person name="Spirin V."/>
            <person name="Szebenyi C."/>
            <person name="Tomsovsky M."/>
            <person name="Tulloss R.E."/>
            <person name="Uehling J."/>
            <person name="Grigoriev I.V."/>
            <person name="Vagvolgyi C."/>
            <person name="Papp T."/>
            <person name="Martin F.M."/>
            <person name="Miettinen O."/>
            <person name="Hibbett D.S."/>
            <person name="Nagy L.G."/>
        </authorList>
    </citation>
    <scope>NUCLEOTIDE SEQUENCE [LARGE SCALE GENOMIC DNA]</scope>
    <source>
        <strain evidence="3 4">CBS 121175</strain>
    </source>
</reference>
<gene>
    <name evidence="3" type="ORF">FA15DRAFT_701493</name>
</gene>
<evidence type="ECO:0000256" key="2">
    <source>
        <dbReference type="ARBA" id="ARBA00023235"/>
    </source>
</evidence>
<keyword evidence="4" id="KW-1185">Reference proteome</keyword>
<dbReference type="STRING" id="230819.A0A5C3L700"/>
<dbReference type="Proteomes" id="UP000307440">
    <property type="component" value="Unassembled WGS sequence"/>
</dbReference>
<dbReference type="AlphaFoldDB" id="A0A5C3L700"/>
<dbReference type="SUPFAM" id="SSF54506">
    <property type="entry name" value="Diaminopimelate epimerase-like"/>
    <property type="match status" value="1"/>
</dbReference>
<dbReference type="PIRSF" id="PIRSF016184">
    <property type="entry name" value="PhzC_PhzF"/>
    <property type="match status" value="1"/>
</dbReference>
<evidence type="ECO:0000313" key="4">
    <source>
        <dbReference type="Proteomes" id="UP000307440"/>
    </source>
</evidence>